<dbReference type="PROSITE" id="PS50043">
    <property type="entry name" value="HTH_LUXR_2"/>
    <property type="match status" value="1"/>
</dbReference>
<comment type="caution">
    <text evidence="5">The sequence shown here is derived from an EMBL/GenBank/DDBJ whole genome shotgun (WGS) entry which is preliminary data.</text>
</comment>
<reference evidence="5 6" key="1">
    <citation type="submission" date="2019-07" db="EMBL/GenBank/DDBJ databases">
        <title>Whole genome shotgun sequence of Pseudonocardia sulfidoxydans NBRC 16205.</title>
        <authorList>
            <person name="Hosoyama A."/>
            <person name="Uohara A."/>
            <person name="Ohji S."/>
            <person name="Ichikawa N."/>
        </authorList>
    </citation>
    <scope>NUCLEOTIDE SEQUENCE [LARGE SCALE GENOMIC DNA]</scope>
    <source>
        <strain evidence="5 6">NBRC 16205</strain>
    </source>
</reference>
<dbReference type="OrthoDB" id="134985at2"/>
<dbReference type="Proteomes" id="UP000321685">
    <property type="component" value="Unassembled WGS sequence"/>
</dbReference>
<dbReference type="InterPro" id="IPR036388">
    <property type="entry name" value="WH-like_DNA-bd_sf"/>
</dbReference>
<evidence type="ECO:0000259" key="4">
    <source>
        <dbReference type="PROSITE" id="PS50043"/>
    </source>
</evidence>
<dbReference type="GO" id="GO:0006355">
    <property type="term" value="P:regulation of DNA-templated transcription"/>
    <property type="evidence" value="ECO:0007669"/>
    <property type="project" value="InterPro"/>
</dbReference>
<dbReference type="Gene3D" id="1.10.10.10">
    <property type="entry name" value="Winged helix-like DNA-binding domain superfamily/Winged helix DNA-binding domain"/>
    <property type="match status" value="1"/>
</dbReference>
<dbReference type="EMBL" id="BJVJ01000008">
    <property type="protein sequence ID" value="GEL22398.1"/>
    <property type="molecule type" value="Genomic_DNA"/>
</dbReference>
<dbReference type="InterPro" id="IPR041664">
    <property type="entry name" value="AAA_16"/>
</dbReference>
<dbReference type="PANTHER" id="PTHR44688">
    <property type="entry name" value="DNA-BINDING TRANSCRIPTIONAL ACTIVATOR DEVR_DOSR"/>
    <property type="match status" value="1"/>
</dbReference>
<accession>A0A511DHD1</accession>
<keyword evidence="1" id="KW-0805">Transcription regulation</keyword>
<feature type="domain" description="HTH luxR-type" evidence="4">
    <location>
        <begin position="812"/>
        <end position="877"/>
    </location>
</feature>
<evidence type="ECO:0000313" key="5">
    <source>
        <dbReference type="EMBL" id="GEL22398.1"/>
    </source>
</evidence>
<gene>
    <name evidence="5" type="ORF">PSU4_13520</name>
</gene>
<dbReference type="GO" id="GO:0003677">
    <property type="term" value="F:DNA binding"/>
    <property type="evidence" value="ECO:0007669"/>
    <property type="project" value="UniProtKB-KW"/>
</dbReference>
<protein>
    <submittedName>
        <fullName evidence="5">Helix-turn-helix transcriptional regulator</fullName>
    </submittedName>
</protein>
<evidence type="ECO:0000256" key="3">
    <source>
        <dbReference type="ARBA" id="ARBA00023163"/>
    </source>
</evidence>
<dbReference type="AlphaFoldDB" id="A0A511DHD1"/>
<dbReference type="RefSeq" id="WP_147103564.1">
    <property type="nucleotide sequence ID" value="NZ_BJVJ01000008.1"/>
</dbReference>
<dbReference type="SUPFAM" id="SSF46894">
    <property type="entry name" value="C-terminal effector domain of the bipartite response regulators"/>
    <property type="match status" value="1"/>
</dbReference>
<dbReference type="Pfam" id="PF13191">
    <property type="entry name" value="AAA_16"/>
    <property type="match status" value="1"/>
</dbReference>
<dbReference type="SMART" id="SM00421">
    <property type="entry name" value="HTH_LUXR"/>
    <property type="match status" value="1"/>
</dbReference>
<name>A0A511DHD1_9PSEU</name>
<dbReference type="SUPFAM" id="SSF52540">
    <property type="entry name" value="P-loop containing nucleoside triphosphate hydrolases"/>
    <property type="match status" value="1"/>
</dbReference>
<dbReference type="InterPro" id="IPR027417">
    <property type="entry name" value="P-loop_NTPase"/>
</dbReference>
<keyword evidence="3" id="KW-0804">Transcription</keyword>
<dbReference type="Pfam" id="PF00196">
    <property type="entry name" value="GerE"/>
    <property type="match status" value="1"/>
</dbReference>
<keyword evidence="2" id="KW-0238">DNA-binding</keyword>
<dbReference type="CDD" id="cd06170">
    <property type="entry name" value="LuxR_C_like"/>
    <property type="match status" value="1"/>
</dbReference>
<sequence>MERTTPATGVVNAVATRNVVTAKLAIPRLSPIHLHRPRLVSALEHDGAPVTLISAPAGYGKTSVVAEFAASHHDHVGWLSLDERDDESGLWAGVLAALCVGSAVAPDSPLRSLAVPGSPTADPAFVAEVDSALHAVPSPVTLVLDDVHELAPAARVALDHMVRRLPDTVRLVLLTRRDPPLPLARLRLDGRLHDMRADDLAMDASEVADLLVEVGMTLTDTQVDVLLQQTGGWPAGVRLAAQSLVVTGDPDAYLDDLAGNDYAIADYLVTEILSRLPEPAVHLLHSVSICDQLPSSLVTALTDVEDAAEVFDSLERTTGLVTTYGPGRAQYRVHPLLRAHMKANLRRTRPHTVTGLHRRAAGWFLAHGMRADALRHLTASEDVAALLALLHEQGTDLIADGYGSAVLDAIATLPAEVTAADPLLLAVESYARLGRGELAAAQHALDQADAAHTTTTTASTGPEAAATLAIARTRLSLARDRLFHPPGTVPPALGSLGTAWSDRRLEAQAAIAASRVQEAEDLVREVLADPHIDEFARARATSVLALATGLRGGFAEMADLAEQASDLGSTTGRWEDTDAGTLSAILTGYAELMRCRPAATLAGLARADTYATRMGPAVVLTPLLDVLRATARFDLGERETAFDLMHRARTSTVVDRARDEQIALVAMLAHGMAVQLGRRDEAHAVTSWAGTRLAGTAELAIMRATGSAAISRFSAARRLAEPVLDGMLRAELPWSVVEGRLLECTIALGTGNRARAERALTAAVRAARDVGVLRPLTTATTAVTALMRARLGALGALDDLAAEALAVRGRHGLLDPPTLTDRERAVLAQLPSLRPIAEIAADMGVSPNTVKSHVKALYAKFGAGSRREAVDAATRLGLIRGTPSGHIPAQRTQHDD</sequence>
<dbReference type="PANTHER" id="PTHR44688:SF16">
    <property type="entry name" value="DNA-BINDING TRANSCRIPTIONAL ACTIVATOR DEVR_DOSR"/>
    <property type="match status" value="1"/>
</dbReference>
<organism evidence="5 6">
    <name type="scientific">Pseudonocardia sulfidoxydans NBRC 16205</name>
    <dbReference type="NCBI Taxonomy" id="1223511"/>
    <lineage>
        <taxon>Bacteria</taxon>
        <taxon>Bacillati</taxon>
        <taxon>Actinomycetota</taxon>
        <taxon>Actinomycetes</taxon>
        <taxon>Pseudonocardiales</taxon>
        <taxon>Pseudonocardiaceae</taxon>
        <taxon>Pseudonocardia</taxon>
    </lineage>
</organism>
<keyword evidence="6" id="KW-1185">Reference proteome</keyword>
<proteinExistence type="predicted"/>
<evidence type="ECO:0000313" key="6">
    <source>
        <dbReference type="Proteomes" id="UP000321685"/>
    </source>
</evidence>
<dbReference type="InterPro" id="IPR059106">
    <property type="entry name" value="WHD_MalT"/>
</dbReference>
<dbReference type="Pfam" id="PF25873">
    <property type="entry name" value="WHD_MalT"/>
    <property type="match status" value="1"/>
</dbReference>
<dbReference type="InterPro" id="IPR000792">
    <property type="entry name" value="Tscrpt_reg_LuxR_C"/>
</dbReference>
<dbReference type="InterPro" id="IPR016032">
    <property type="entry name" value="Sig_transdc_resp-reg_C-effctor"/>
</dbReference>
<evidence type="ECO:0000256" key="2">
    <source>
        <dbReference type="ARBA" id="ARBA00023125"/>
    </source>
</evidence>
<evidence type="ECO:0000256" key="1">
    <source>
        <dbReference type="ARBA" id="ARBA00023015"/>
    </source>
</evidence>